<dbReference type="SUPFAM" id="SSF50952">
    <property type="entry name" value="Soluble quinoprotein glucose dehydrogenase"/>
    <property type="match status" value="1"/>
</dbReference>
<reference evidence="3" key="1">
    <citation type="journal article" date="2014" name="Int. J. Syst. Evol. Microbiol.">
        <title>Complete genome sequence of Corynebacterium casei LMG S-19264T (=DSM 44701T), isolated from a smear-ripened cheese.</title>
        <authorList>
            <consortium name="US DOE Joint Genome Institute (JGI-PGF)"/>
            <person name="Walter F."/>
            <person name="Albersmeier A."/>
            <person name="Kalinowski J."/>
            <person name="Ruckert C."/>
        </authorList>
    </citation>
    <scope>NUCLEOTIDE SEQUENCE</scope>
    <source>
        <strain evidence="3">CGMCC 1.15880</strain>
    </source>
</reference>
<feature type="domain" description="Glucose/Sorbosone dehydrogenase" evidence="2">
    <location>
        <begin position="38"/>
        <end position="360"/>
    </location>
</feature>
<proteinExistence type="predicted"/>
<dbReference type="Pfam" id="PF07995">
    <property type="entry name" value="GSDH"/>
    <property type="match status" value="1"/>
</dbReference>
<dbReference type="Gene3D" id="2.120.10.30">
    <property type="entry name" value="TolB, C-terminal domain"/>
    <property type="match status" value="1"/>
</dbReference>
<keyword evidence="1" id="KW-0732">Signal</keyword>
<dbReference type="RefSeq" id="WP_188672435.1">
    <property type="nucleotide sequence ID" value="NZ_BMKA01000002.1"/>
</dbReference>
<evidence type="ECO:0000259" key="2">
    <source>
        <dbReference type="Pfam" id="PF07995"/>
    </source>
</evidence>
<protein>
    <submittedName>
        <fullName evidence="3">Glucose sorbosone dehydrogenase</fullName>
    </submittedName>
</protein>
<dbReference type="PANTHER" id="PTHR19328">
    <property type="entry name" value="HEDGEHOG-INTERACTING PROTEIN"/>
    <property type="match status" value="1"/>
</dbReference>
<keyword evidence="4" id="KW-1185">Reference proteome</keyword>
<dbReference type="InterPro" id="IPR012938">
    <property type="entry name" value="Glc/Sorbosone_DH"/>
</dbReference>
<feature type="signal peptide" evidence="1">
    <location>
        <begin position="1"/>
        <end position="19"/>
    </location>
</feature>
<evidence type="ECO:0000313" key="4">
    <source>
        <dbReference type="Proteomes" id="UP000628017"/>
    </source>
</evidence>
<organism evidence="3 4">
    <name type="scientific">Neptunicoccus cionae</name>
    <dbReference type="NCBI Taxonomy" id="2035344"/>
    <lineage>
        <taxon>Bacteria</taxon>
        <taxon>Pseudomonadati</taxon>
        <taxon>Pseudomonadota</taxon>
        <taxon>Alphaproteobacteria</taxon>
        <taxon>Rhodobacterales</taxon>
        <taxon>Paracoccaceae</taxon>
        <taxon>Neptunicoccus</taxon>
    </lineage>
</organism>
<sequence>MKLMLMAVMLCFSSGAALAQTVASSLGSLQVTQLAKGLDEPWAVAILPNRQFLVTERKGRLWLFNGKGGKTRVSGVPKVYAKGQGGLLDVVLARDFAQSGELFLTYAKSQSGGAGTALAVARFDAQSAALTDVRVLFEMKPGNRGGRHFGSRVVEADDGTLFVTVGERGNRPLAQDLSMHNGSVIRVARSGGVPNSNPFTGTKNALPEIWSYGHRNAQGAALDPSGQLWVVEHGAKGGDEVNRVKRGANYGWPVISYGEHYSGGKIGQGTTKEGMEQPAFYWDPSIAPSGMMIYSGQMFPEWKGDIFVGSLKFDHIARLDRSGAKLSAGEQLKSRETGRVRDIRQAPDGSIWFLSVDRGGLFRISR</sequence>
<dbReference type="InterPro" id="IPR011042">
    <property type="entry name" value="6-blade_b-propeller_TolB-like"/>
</dbReference>
<dbReference type="AlphaFoldDB" id="A0A916QWD1"/>
<accession>A0A916QWD1</accession>
<feature type="chain" id="PRO_5037610763" evidence="1">
    <location>
        <begin position="20"/>
        <end position="366"/>
    </location>
</feature>
<dbReference type="PANTHER" id="PTHR19328:SF75">
    <property type="entry name" value="ALDOSE SUGAR DEHYDROGENASE YLII"/>
    <property type="match status" value="1"/>
</dbReference>
<dbReference type="EMBL" id="BMKA01000002">
    <property type="protein sequence ID" value="GGA14637.1"/>
    <property type="molecule type" value="Genomic_DNA"/>
</dbReference>
<dbReference type="Proteomes" id="UP000628017">
    <property type="component" value="Unassembled WGS sequence"/>
</dbReference>
<gene>
    <name evidence="3" type="ORF">GCM10011498_13570</name>
</gene>
<evidence type="ECO:0000313" key="3">
    <source>
        <dbReference type="EMBL" id="GGA14637.1"/>
    </source>
</evidence>
<reference evidence="3" key="2">
    <citation type="submission" date="2020-09" db="EMBL/GenBank/DDBJ databases">
        <authorList>
            <person name="Sun Q."/>
            <person name="Zhou Y."/>
        </authorList>
    </citation>
    <scope>NUCLEOTIDE SEQUENCE</scope>
    <source>
        <strain evidence="3">CGMCC 1.15880</strain>
    </source>
</reference>
<dbReference type="InterPro" id="IPR011041">
    <property type="entry name" value="Quinoprot_gluc/sorb_DH_b-prop"/>
</dbReference>
<name>A0A916QWD1_9RHOB</name>
<evidence type="ECO:0000256" key="1">
    <source>
        <dbReference type="SAM" id="SignalP"/>
    </source>
</evidence>
<comment type="caution">
    <text evidence="3">The sequence shown here is derived from an EMBL/GenBank/DDBJ whole genome shotgun (WGS) entry which is preliminary data.</text>
</comment>